<name>A0A074N472_9SPHN</name>
<proteinExistence type="predicted"/>
<dbReference type="RefSeq" id="WP_034904283.1">
    <property type="nucleotide sequence ID" value="NZ_CP017057.1"/>
</dbReference>
<reference evidence="1 2" key="1">
    <citation type="submission" date="2014-04" db="EMBL/GenBank/DDBJ databases">
        <title>A comprehensive comparison of genomes of Erythrobacter spp. Strains.</title>
        <authorList>
            <person name="Zheng Q."/>
        </authorList>
    </citation>
    <scope>NUCLEOTIDE SEQUENCE [LARGE SCALE GENOMIC DNA]</scope>
    <source>
        <strain evidence="1 2">DSM 8509</strain>
    </source>
</reference>
<dbReference type="OrthoDB" id="7391769at2"/>
<protein>
    <recommendedName>
        <fullName evidence="3">PilZ domain-containing protein</fullName>
    </recommendedName>
</protein>
<organism evidence="1 2">
    <name type="scientific">Erythrobacter litoralis</name>
    <dbReference type="NCBI Taxonomy" id="39960"/>
    <lineage>
        <taxon>Bacteria</taxon>
        <taxon>Pseudomonadati</taxon>
        <taxon>Pseudomonadota</taxon>
        <taxon>Alphaproteobacteria</taxon>
        <taxon>Sphingomonadales</taxon>
        <taxon>Erythrobacteraceae</taxon>
        <taxon>Erythrobacter/Porphyrobacter group</taxon>
        <taxon>Erythrobacter</taxon>
    </lineage>
</organism>
<dbReference type="AlphaFoldDB" id="A0A074N472"/>
<sequence length="101" mass="10618">MTLGGTERCDLVDLSCSGARVALTNALDDLLAPGDGALLRVAGLEAFGEVVRRDSSAIAFAFEERLAEGDVLAVRRHAERLAGDPTSALRQAAHNWVTGGR</sequence>
<accession>A0A074N472</accession>
<keyword evidence="2" id="KW-1185">Reference proteome</keyword>
<evidence type="ECO:0008006" key="3">
    <source>
        <dbReference type="Google" id="ProtNLM"/>
    </source>
</evidence>
<evidence type="ECO:0000313" key="1">
    <source>
        <dbReference type="EMBL" id="KEO92777.1"/>
    </source>
</evidence>
<evidence type="ECO:0000313" key="2">
    <source>
        <dbReference type="Proteomes" id="UP000027866"/>
    </source>
</evidence>
<dbReference type="KEGG" id="elq:Ga0102493_111904"/>
<comment type="caution">
    <text evidence="1">The sequence shown here is derived from an EMBL/GenBank/DDBJ whole genome shotgun (WGS) entry which is preliminary data.</text>
</comment>
<dbReference type="EMBL" id="JMIX01000008">
    <property type="protein sequence ID" value="KEO92777.1"/>
    <property type="molecule type" value="Genomic_DNA"/>
</dbReference>
<gene>
    <name evidence="1" type="ORF">EH32_13360</name>
</gene>
<dbReference type="Proteomes" id="UP000027866">
    <property type="component" value="Unassembled WGS sequence"/>
</dbReference>
<dbReference type="PATRIC" id="fig|39960.10.peg.991"/>
<dbReference type="SUPFAM" id="SSF141371">
    <property type="entry name" value="PilZ domain-like"/>
    <property type="match status" value="1"/>
</dbReference>